<gene>
    <name evidence="2" type="ORF">GMARGA_LOCUS41444</name>
</gene>
<sequence>SINNHFTNKKQKKESTLEGLKKNELVDNLKATNKFIKEKEKEIDKKTF</sequence>
<protein>
    <submittedName>
        <fullName evidence="2">1539_t:CDS:1</fullName>
    </submittedName>
</protein>
<evidence type="ECO:0000256" key="1">
    <source>
        <dbReference type="SAM" id="Coils"/>
    </source>
</evidence>
<feature type="non-terminal residue" evidence="2">
    <location>
        <position position="1"/>
    </location>
</feature>
<dbReference type="EMBL" id="CAJVQB010114409">
    <property type="protein sequence ID" value="CAG8852623.1"/>
    <property type="molecule type" value="Genomic_DNA"/>
</dbReference>
<organism evidence="2 3">
    <name type="scientific">Gigaspora margarita</name>
    <dbReference type="NCBI Taxonomy" id="4874"/>
    <lineage>
        <taxon>Eukaryota</taxon>
        <taxon>Fungi</taxon>
        <taxon>Fungi incertae sedis</taxon>
        <taxon>Mucoromycota</taxon>
        <taxon>Glomeromycotina</taxon>
        <taxon>Glomeromycetes</taxon>
        <taxon>Diversisporales</taxon>
        <taxon>Gigasporaceae</taxon>
        <taxon>Gigaspora</taxon>
    </lineage>
</organism>
<name>A0ABN7XBJ4_GIGMA</name>
<proteinExistence type="predicted"/>
<feature type="coiled-coil region" evidence="1">
    <location>
        <begin position="3"/>
        <end position="42"/>
    </location>
</feature>
<evidence type="ECO:0000313" key="3">
    <source>
        <dbReference type="Proteomes" id="UP000789901"/>
    </source>
</evidence>
<keyword evidence="1" id="KW-0175">Coiled coil</keyword>
<dbReference type="Proteomes" id="UP000789901">
    <property type="component" value="Unassembled WGS sequence"/>
</dbReference>
<comment type="caution">
    <text evidence="2">The sequence shown here is derived from an EMBL/GenBank/DDBJ whole genome shotgun (WGS) entry which is preliminary data.</text>
</comment>
<accession>A0ABN7XBJ4</accession>
<feature type="non-terminal residue" evidence="2">
    <location>
        <position position="48"/>
    </location>
</feature>
<keyword evidence="3" id="KW-1185">Reference proteome</keyword>
<reference evidence="2 3" key="1">
    <citation type="submission" date="2021-06" db="EMBL/GenBank/DDBJ databases">
        <authorList>
            <person name="Kallberg Y."/>
            <person name="Tangrot J."/>
            <person name="Rosling A."/>
        </authorList>
    </citation>
    <scope>NUCLEOTIDE SEQUENCE [LARGE SCALE GENOMIC DNA]</scope>
    <source>
        <strain evidence="2 3">120-4 pot B 10/14</strain>
    </source>
</reference>
<evidence type="ECO:0000313" key="2">
    <source>
        <dbReference type="EMBL" id="CAG8852623.1"/>
    </source>
</evidence>